<evidence type="ECO:0000313" key="2">
    <source>
        <dbReference type="Proteomes" id="UP000299102"/>
    </source>
</evidence>
<comment type="caution">
    <text evidence="1">The sequence shown here is derived from an EMBL/GenBank/DDBJ whole genome shotgun (WGS) entry which is preliminary data.</text>
</comment>
<keyword evidence="2" id="KW-1185">Reference proteome</keyword>
<protein>
    <submittedName>
        <fullName evidence="1">Uncharacterized protein</fullName>
    </submittedName>
</protein>
<dbReference type="EMBL" id="BGZK01001877">
    <property type="protein sequence ID" value="GBP87702.1"/>
    <property type="molecule type" value="Genomic_DNA"/>
</dbReference>
<accession>A0A4C1ZK76</accession>
<evidence type="ECO:0000313" key="1">
    <source>
        <dbReference type="EMBL" id="GBP87702.1"/>
    </source>
</evidence>
<dbReference type="AlphaFoldDB" id="A0A4C1ZK76"/>
<reference evidence="1 2" key="1">
    <citation type="journal article" date="2019" name="Commun. Biol.">
        <title>The bagworm genome reveals a unique fibroin gene that provides high tensile strength.</title>
        <authorList>
            <person name="Kono N."/>
            <person name="Nakamura H."/>
            <person name="Ohtoshi R."/>
            <person name="Tomita M."/>
            <person name="Numata K."/>
            <person name="Arakawa K."/>
        </authorList>
    </citation>
    <scope>NUCLEOTIDE SEQUENCE [LARGE SCALE GENOMIC DNA]</scope>
</reference>
<proteinExistence type="predicted"/>
<name>A0A4C1ZK76_EUMVA</name>
<gene>
    <name evidence="1" type="ORF">EVAR_61927_1</name>
</gene>
<organism evidence="1 2">
    <name type="scientific">Eumeta variegata</name>
    <name type="common">Bagworm moth</name>
    <name type="synonym">Eumeta japonica</name>
    <dbReference type="NCBI Taxonomy" id="151549"/>
    <lineage>
        <taxon>Eukaryota</taxon>
        <taxon>Metazoa</taxon>
        <taxon>Ecdysozoa</taxon>
        <taxon>Arthropoda</taxon>
        <taxon>Hexapoda</taxon>
        <taxon>Insecta</taxon>
        <taxon>Pterygota</taxon>
        <taxon>Neoptera</taxon>
        <taxon>Endopterygota</taxon>
        <taxon>Lepidoptera</taxon>
        <taxon>Glossata</taxon>
        <taxon>Ditrysia</taxon>
        <taxon>Tineoidea</taxon>
        <taxon>Psychidae</taxon>
        <taxon>Oiketicinae</taxon>
        <taxon>Eumeta</taxon>
    </lineage>
</organism>
<sequence length="276" mass="30460">MDICNSEGVINVFPVFWVEIKYLTEKEEGINLQPPLPHSRGRLWCKGGKILLREAWPCTFAFRMRWRSFADLPHPFFCGCSCETQDYVASCPGVFSSGIRPRRSSGDGPISVVQTCRISEPVGYQEELSVGTPTSSLTVTAVSGSGGEVVGRRSVRTYRTLVCHSTSCPRNLSFGGMVRCWMVSVATVFLTFTATRHLSSQSGNRSRTLWSLAIARSARRDDARYALSSAYSASTTSSSQSCSWSVRVGMSSVYTPYKHGDRQLPCGTPTWMGRES</sequence>
<dbReference type="Proteomes" id="UP000299102">
    <property type="component" value="Unassembled WGS sequence"/>
</dbReference>